<evidence type="ECO:0000256" key="5">
    <source>
        <dbReference type="ARBA" id="ARBA00023136"/>
    </source>
</evidence>
<keyword evidence="4" id="KW-0249">Electron transport</keyword>
<dbReference type="eggNOG" id="KOG4293">
    <property type="taxonomic scope" value="Eukaryota"/>
</dbReference>
<keyword evidence="2" id="KW-0813">Transport</keyword>
<dbReference type="HOGENOM" id="CLU_036675_2_0_1"/>
<proteinExistence type="predicted"/>
<gene>
    <name evidence="11" type="primary">LOC100798054</name>
    <name evidence="10" type="ORF">GLYMA_16G084300</name>
</gene>
<dbReference type="GO" id="GO:0016020">
    <property type="term" value="C:membrane"/>
    <property type="evidence" value="ECO:0007669"/>
    <property type="project" value="UniProtKB-SubCell"/>
</dbReference>
<evidence type="ECO:0000313" key="11">
    <source>
        <dbReference type="EnsemblPlants" id="KRH07379"/>
    </source>
</evidence>
<evidence type="ECO:0000256" key="3">
    <source>
        <dbReference type="ARBA" id="ARBA00022729"/>
    </source>
</evidence>
<keyword evidence="3 8" id="KW-0732">Signal</keyword>
<evidence type="ECO:0000256" key="2">
    <source>
        <dbReference type="ARBA" id="ARBA00022448"/>
    </source>
</evidence>
<feature type="transmembrane region" description="Helical" evidence="7">
    <location>
        <begin position="226"/>
        <end position="244"/>
    </location>
</feature>
<reference evidence="10 11" key="1">
    <citation type="journal article" date="2010" name="Nature">
        <title>Genome sequence of the palaeopolyploid soybean.</title>
        <authorList>
            <person name="Schmutz J."/>
            <person name="Cannon S.B."/>
            <person name="Schlueter J."/>
            <person name="Ma J."/>
            <person name="Mitros T."/>
            <person name="Nelson W."/>
            <person name="Hyten D.L."/>
            <person name="Song Q."/>
            <person name="Thelen J.J."/>
            <person name="Cheng J."/>
            <person name="Xu D."/>
            <person name="Hellsten U."/>
            <person name="May G.D."/>
            <person name="Yu Y."/>
            <person name="Sakurai T."/>
            <person name="Umezawa T."/>
            <person name="Bhattacharyya M.K."/>
            <person name="Sandhu D."/>
            <person name="Valliyodan B."/>
            <person name="Lindquist E."/>
            <person name="Peto M."/>
            <person name="Grant D."/>
            <person name="Shu S."/>
            <person name="Goodstein D."/>
            <person name="Barry K."/>
            <person name="Futrell-Griggs M."/>
            <person name="Abernathy B."/>
            <person name="Du J."/>
            <person name="Tian Z."/>
            <person name="Zhu L."/>
            <person name="Gill N."/>
            <person name="Joshi T."/>
            <person name="Libault M."/>
            <person name="Sethuraman A."/>
            <person name="Zhang X.-C."/>
            <person name="Shinozaki K."/>
            <person name="Nguyen H.T."/>
            <person name="Wing R.A."/>
            <person name="Cregan P."/>
            <person name="Specht J."/>
            <person name="Grimwood J."/>
            <person name="Rokhsar D."/>
            <person name="Stacey G."/>
            <person name="Shoemaker R.C."/>
            <person name="Jackson S.A."/>
        </authorList>
    </citation>
    <scope>NUCLEOTIDE SEQUENCE [LARGE SCALE GENOMIC DNA]</scope>
    <source>
        <strain evidence="11">cv. Williams 82</strain>
        <tissue evidence="10">Callus</tissue>
    </source>
</reference>
<feature type="signal peptide" evidence="8">
    <location>
        <begin position="1"/>
        <end position="30"/>
    </location>
</feature>
<comment type="subcellular location">
    <subcellularLocation>
        <location evidence="1">Membrane</location>
    </subcellularLocation>
</comment>
<evidence type="ECO:0000256" key="4">
    <source>
        <dbReference type="ARBA" id="ARBA00022982"/>
    </source>
</evidence>
<dbReference type="OrthoDB" id="1720670at2759"/>
<evidence type="ECO:0000313" key="10">
    <source>
        <dbReference type="EMBL" id="KRH07379.1"/>
    </source>
</evidence>
<accession>I1MM67</accession>
<dbReference type="KEGG" id="gmx:100798054"/>
<dbReference type="Proteomes" id="UP000008827">
    <property type="component" value="Chromosome 16"/>
</dbReference>
<evidence type="ECO:0000313" key="12">
    <source>
        <dbReference type="Proteomes" id="UP000008827"/>
    </source>
</evidence>
<feature type="region of interest" description="Disordered" evidence="6">
    <location>
        <begin position="198"/>
        <end position="217"/>
    </location>
</feature>
<sequence length="245" mass="25358">MALHDLPFTPMTTISLFIILFSLFSTPSHSALTCASQKLNRTYANCTNLPTLGATLHFTFNATNRTLSVAFSASPPSPSGWVAWGLNLAGGGMAGAEALLALPSTSGSAVTLRRYNLTSYKSIDVVKAFTFESWDLSAEETNGAITIYGTVKIPDSAENVSHVWQVGPVAAGVPAVHGFKDDNIHAKAALPVALAGSSGSSAASGENATTPASGDKKNGAAAAERLGLGFHFWLVFALMVGVVAL</sequence>
<keyword evidence="7" id="KW-0812">Transmembrane</keyword>
<reference evidence="10" key="3">
    <citation type="submission" date="2018-07" db="EMBL/GenBank/DDBJ databases">
        <title>WGS assembly of Glycine max.</title>
        <authorList>
            <person name="Schmutz J."/>
            <person name="Cannon S."/>
            <person name="Schlueter J."/>
            <person name="Ma J."/>
            <person name="Mitros T."/>
            <person name="Nelson W."/>
            <person name="Hyten D."/>
            <person name="Song Q."/>
            <person name="Thelen J."/>
            <person name="Cheng J."/>
            <person name="Xu D."/>
            <person name="Hellsten U."/>
            <person name="May G."/>
            <person name="Yu Y."/>
            <person name="Sakurai T."/>
            <person name="Umezawa T."/>
            <person name="Bhattacharyya M."/>
            <person name="Sandhu D."/>
            <person name="Valliyodan B."/>
            <person name="Lindquist E."/>
            <person name="Peto M."/>
            <person name="Grant D."/>
            <person name="Shu S."/>
            <person name="Goodstein D."/>
            <person name="Barry K."/>
            <person name="Futrell-Griggs M."/>
            <person name="Abernathy B."/>
            <person name="Du J."/>
            <person name="Tian Z."/>
            <person name="Zhu L."/>
            <person name="Gill N."/>
            <person name="Joshi T."/>
            <person name="Libault M."/>
            <person name="Sethuraman A."/>
            <person name="Zhang X."/>
            <person name="Shinozaki K."/>
            <person name="Nguyen H."/>
            <person name="Wing R."/>
            <person name="Cregan P."/>
            <person name="Specht J."/>
            <person name="Grimwood J."/>
            <person name="Rokhsar D."/>
            <person name="Stacey G."/>
            <person name="Shoemaker R."/>
            <person name="Jackson S."/>
        </authorList>
    </citation>
    <scope>NUCLEOTIDE SEQUENCE</scope>
    <source>
        <tissue evidence="10">Callus</tissue>
    </source>
</reference>
<keyword evidence="7" id="KW-1133">Transmembrane helix</keyword>
<protein>
    <recommendedName>
        <fullName evidence="9">DOMON domain-containing protein</fullName>
    </recommendedName>
</protein>
<dbReference type="AlphaFoldDB" id="I1MM67"/>
<reference evidence="11" key="2">
    <citation type="submission" date="2018-02" db="UniProtKB">
        <authorList>
            <consortium name="EnsemblPlants"/>
        </authorList>
    </citation>
    <scope>IDENTIFICATION</scope>
    <source>
        <strain evidence="11">Williams 82</strain>
    </source>
</reference>
<keyword evidence="5 7" id="KW-0472">Membrane</keyword>
<dbReference type="EMBL" id="CM000849">
    <property type="protein sequence ID" value="KRH07379.1"/>
    <property type="molecule type" value="Genomic_DNA"/>
</dbReference>
<dbReference type="CDD" id="cd09629">
    <property type="entry name" value="DOMON_CIL1_like"/>
    <property type="match status" value="1"/>
</dbReference>
<evidence type="ECO:0000256" key="6">
    <source>
        <dbReference type="SAM" id="MobiDB-lite"/>
    </source>
</evidence>
<dbReference type="PROSITE" id="PS50836">
    <property type="entry name" value="DOMON"/>
    <property type="match status" value="1"/>
</dbReference>
<name>I1MM67_SOYBN</name>
<dbReference type="PaxDb" id="3847-GLYMA16G09760.1"/>
<dbReference type="OMA" id="HEFGKAN"/>
<feature type="chain" id="PRO_5014579005" description="DOMON domain-containing protein" evidence="8">
    <location>
        <begin position="31"/>
        <end position="245"/>
    </location>
</feature>
<dbReference type="PANTHER" id="PTHR23130:SF157">
    <property type="entry name" value="AUXIN-INDUCED IN ROOT CULTURES PROTEIN 12"/>
    <property type="match status" value="1"/>
</dbReference>
<evidence type="ECO:0000256" key="7">
    <source>
        <dbReference type="SAM" id="Phobius"/>
    </source>
</evidence>
<evidence type="ECO:0000259" key="9">
    <source>
        <dbReference type="PROSITE" id="PS50836"/>
    </source>
</evidence>
<dbReference type="InterPro" id="IPR005018">
    <property type="entry name" value="DOMON_domain"/>
</dbReference>
<dbReference type="RefSeq" id="XP_003547770.1">
    <property type="nucleotide sequence ID" value="XM_003547722.5"/>
</dbReference>
<dbReference type="Pfam" id="PF04526">
    <property type="entry name" value="DUF568"/>
    <property type="match status" value="1"/>
</dbReference>
<keyword evidence="12" id="KW-1185">Reference proteome</keyword>
<dbReference type="Gramene" id="KRH07379">
    <property type="protein sequence ID" value="KRH07379"/>
    <property type="gene ID" value="GLYMA_16G084300"/>
</dbReference>
<dbReference type="InterPro" id="IPR045265">
    <property type="entry name" value="AIR12_DOMON"/>
</dbReference>
<dbReference type="EnsemblPlants" id="KRH07379">
    <property type="protein sequence ID" value="KRH07379"/>
    <property type="gene ID" value="GLYMA_16G084300"/>
</dbReference>
<feature type="domain" description="DOMON" evidence="9">
    <location>
        <begin position="52"/>
        <end position="167"/>
    </location>
</feature>
<dbReference type="STRING" id="3847.I1MM67"/>
<organism evidence="11">
    <name type="scientific">Glycine max</name>
    <name type="common">Soybean</name>
    <name type="synonym">Glycine hispida</name>
    <dbReference type="NCBI Taxonomy" id="3847"/>
    <lineage>
        <taxon>Eukaryota</taxon>
        <taxon>Viridiplantae</taxon>
        <taxon>Streptophyta</taxon>
        <taxon>Embryophyta</taxon>
        <taxon>Tracheophyta</taxon>
        <taxon>Spermatophyta</taxon>
        <taxon>Magnoliopsida</taxon>
        <taxon>eudicotyledons</taxon>
        <taxon>Gunneridae</taxon>
        <taxon>Pentapetalae</taxon>
        <taxon>rosids</taxon>
        <taxon>fabids</taxon>
        <taxon>Fabales</taxon>
        <taxon>Fabaceae</taxon>
        <taxon>Papilionoideae</taxon>
        <taxon>50 kb inversion clade</taxon>
        <taxon>NPAAA clade</taxon>
        <taxon>indigoferoid/millettioid clade</taxon>
        <taxon>Phaseoleae</taxon>
        <taxon>Glycine</taxon>
        <taxon>Glycine subgen. Soja</taxon>
    </lineage>
</organism>
<evidence type="ECO:0000256" key="1">
    <source>
        <dbReference type="ARBA" id="ARBA00004370"/>
    </source>
</evidence>
<dbReference type="GeneID" id="100798054"/>
<dbReference type="PANTHER" id="PTHR23130">
    <property type="entry name" value="CYTOCHROME B561 AND DOMON DOMAIN-CONTAINING PROTEIN"/>
    <property type="match status" value="1"/>
</dbReference>
<evidence type="ECO:0000256" key="8">
    <source>
        <dbReference type="SAM" id="SignalP"/>
    </source>
</evidence>